<dbReference type="AlphaFoldDB" id="A0A538SZJ7"/>
<sequence>MNRYSLTHLGDGELNCSLKTVVARGRASDADVLAHIAEFDERRLYLPAAYPCMKEYCIRELRFSEDAASKRVYAARAARQFPAIFAAVAEGRLHLSGVVTLAPRLTPENADELLEAATHKTRDEILHLLAERFPKPDLPARLGDTSAPTGEQAPDPVGDYAARHAPGHVESPGGQARILPLSAERSALQCSFPRRVEEKIRYARTLASHQLPSGVLATLIEWCVDAFIEKQEKQKFAATARPRSGSRRGASARHIPAAVKRAVCERDQGRCTFVSDAGKRCTATWKLGYDHEDPVACGGQATVANLRLLCRAHNQYAAACAFGTTFMNHKRQEARTRRAEEQHAPGHPGHGAQGSAARGRMQETQHAPGHVGARALGETDDRDVIPWLRKLGVRLADARRAAEACESMPEASLEERVRYALSLLAPSHRKVAAPLRS</sequence>
<dbReference type="Proteomes" id="UP000317716">
    <property type="component" value="Unassembled WGS sequence"/>
</dbReference>
<evidence type="ECO:0000313" key="3">
    <source>
        <dbReference type="Proteomes" id="UP000317716"/>
    </source>
</evidence>
<name>A0A538SZJ7_UNCEI</name>
<feature type="compositionally biased region" description="Basic and acidic residues" evidence="1">
    <location>
        <begin position="331"/>
        <end position="344"/>
    </location>
</feature>
<evidence type="ECO:0000256" key="1">
    <source>
        <dbReference type="SAM" id="MobiDB-lite"/>
    </source>
</evidence>
<dbReference type="InterPro" id="IPR003615">
    <property type="entry name" value="HNH_nuc"/>
</dbReference>
<gene>
    <name evidence="2" type="ORF">E6K72_04420</name>
</gene>
<organism evidence="2 3">
    <name type="scientific">Eiseniibacteriota bacterium</name>
    <dbReference type="NCBI Taxonomy" id="2212470"/>
    <lineage>
        <taxon>Bacteria</taxon>
        <taxon>Candidatus Eiseniibacteriota</taxon>
    </lineage>
</organism>
<dbReference type="CDD" id="cd00085">
    <property type="entry name" value="HNHc"/>
    <property type="match status" value="1"/>
</dbReference>
<protein>
    <recommendedName>
        <fullName evidence="4">HNH endonuclease</fullName>
    </recommendedName>
</protein>
<proteinExistence type="predicted"/>
<feature type="region of interest" description="Disordered" evidence="1">
    <location>
        <begin position="331"/>
        <end position="375"/>
    </location>
</feature>
<accession>A0A538SZJ7</accession>
<evidence type="ECO:0008006" key="4">
    <source>
        <dbReference type="Google" id="ProtNLM"/>
    </source>
</evidence>
<evidence type="ECO:0000313" key="2">
    <source>
        <dbReference type="EMBL" id="TMQ56810.1"/>
    </source>
</evidence>
<comment type="caution">
    <text evidence="2">The sequence shown here is derived from an EMBL/GenBank/DDBJ whole genome shotgun (WGS) entry which is preliminary data.</text>
</comment>
<dbReference type="EMBL" id="VBOS01000149">
    <property type="protein sequence ID" value="TMQ56810.1"/>
    <property type="molecule type" value="Genomic_DNA"/>
</dbReference>
<reference evidence="2 3" key="1">
    <citation type="journal article" date="2019" name="Nat. Microbiol.">
        <title>Mediterranean grassland soil C-N compound turnover is dependent on rainfall and depth, and is mediated by genomically divergent microorganisms.</title>
        <authorList>
            <person name="Diamond S."/>
            <person name="Andeer P.F."/>
            <person name="Li Z."/>
            <person name="Crits-Christoph A."/>
            <person name="Burstein D."/>
            <person name="Anantharaman K."/>
            <person name="Lane K.R."/>
            <person name="Thomas B.C."/>
            <person name="Pan C."/>
            <person name="Northen T.R."/>
            <person name="Banfield J.F."/>
        </authorList>
    </citation>
    <scope>NUCLEOTIDE SEQUENCE [LARGE SCALE GENOMIC DNA]</scope>
    <source>
        <strain evidence="2">WS_2</strain>
    </source>
</reference>